<evidence type="ECO:0000313" key="5">
    <source>
        <dbReference type="Proteomes" id="UP000887013"/>
    </source>
</evidence>
<evidence type="ECO:0000256" key="1">
    <source>
        <dbReference type="ARBA" id="ARBA00004123"/>
    </source>
</evidence>
<dbReference type="Pfam" id="PF03221">
    <property type="entry name" value="HTH_Tnp_Tc5"/>
    <property type="match status" value="1"/>
</dbReference>
<dbReference type="GO" id="GO:0003677">
    <property type="term" value="F:DNA binding"/>
    <property type="evidence" value="ECO:0007669"/>
    <property type="project" value="UniProtKB-KW"/>
</dbReference>
<organism evidence="4 5">
    <name type="scientific">Nephila pilipes</name>
    <name type="common">Giant wood spider</name>
    <name type="synonym">Nephila maculata</name>
    <dbReference type="NCBI Taxonomy" id="299642"/>
    <lineage>
        <taxon>Eukaryota</taxon>
        <taxon>Metazoa</taxon>
        <taxon>Ecdysozoa</taxon>
        <taxon>Arthropoda</taxon>
        <taxon>Chelicerata</taxon>
        <taxon>Arachnida</taxon>
        <taxon>Araneae</taxon>
        <taxon>Araneomorphae</taxon>
        <taxon>Entelegynae</taxon>
        <taxon>Araneoidea</taxon>
        <taxon>Nephilidae</taxon>
        <taxon>Nephila</taxon>
    </lineage>
</organism>
<accession>A0A8X6URK3</accession>
<dbReference type="AlphaFoldDB" id="A0A8X6URK3"/>
<gene>
    <name evidence="4" type="ORF">NPIL_174821</name>
</gene>
<reference evidence="4" key="1">
    <citation type="submission" date="2020-08" db="EMBL/GenBank/DDBJ databases">
        <title>Multicomponent nature underlies the extraordinary mechanical properties of spider dragline silk.</title>
        <authorList>
            <person name="Kono N."/>
            <person name="Nakamura H."/>
            <person name="Mori M."/>
            <person name="Yoshida Y."/>
            <person name="Ohtoshi R."/>
            <person name="Malay A.D."/>
            <person name="Moran D.A.P."/>
            <person name="Tomita M."/>
            <person name="Numata K."/>
            <person name="Arakawa K."/>
        </authorList>
    </citation>
    <scope>NUCLEOTIDE SEQUENCE</scope>
</reference>
<feature type="domain" description="HTH CENPB-type" evidence="3">
    <location>
        <begin position="29"/>
        <end position="71"/>
    </location>
</feature>
<dbReference type="InterPro" id="IPR009057">
    <property type="entry name" value="Homeodomain-like_sf"/>
</dbReference>
<evidence type="ECO:0000313" key="4">
    <source>
        <dbReference type="EMBL" id="GFU56459.1"/>
    </source>
</evidence>
<dbReference type="OrthoDB" id="6430249at2759"/>
<dbReference type="GO" id="GO:0005634">
    <property type="term" value="C:nucleus"/>
    <property type="evidence" value="ECO:0007669"/>
    <property type="project" value="UniProtKB-SubCell"/>
</dbReference>
<sequence length="94" mass="10329">MDCCFSGSSRKTLKKASVRSIKRSSGRAHASNIPGVGNILQEKAFKIIASNGMDAFSVSNGWISRLKIRHGDDDNADEERLRIVEDVSDLNFSD</sequence>
<keyword evidence="2" id="KW-0238">DNA-binding</keyword>
<dbReference type="Proteomes" id="UP000887013">
    <property type="component" value="Unassembled WGS sequence"/>
</dbReference>
<evidence type="ECO:0000256" key="2">
    <source>
        <dbReference type="ARBA" id="ARBA00023125"/>
    </source>
</evidence>
<dbReference type="Gene3D" id="1.10.10.60">
    <property type="entry name" value="Homeodomain-like"/>
    <property type="match status" value="1"/>
</dbReference>
<dbReference type="InterPro" id="IPR006600">
    <property type="entry name" value="HTH_CenpB_DNA-bd_dom"/>
</dbReference>
<keyword evidence="5" id="KW-1185">Reference proteome</keyword>
<dbReference type="SUPFAM" id="SSF46689">
    <property type="entry name" value="Homeodomain-like"/>
    <property type="match status" value="1"/>
</dbReference>
<protein>
    <recommendedName>
        <fullName evidence="3">HTH CENPB-type domain-containing protein</fullName>
    </recommendedName>
</protein>
<proteinExistence type="predicted"/>
<dbReference type="EMBL" id="BMAW01039594">
    <property type="protein sequence ID" value="GFU56459.1"/>
    <property type="molecule type" value="Genomic_DNA"/>
</dbReference>
<comment type="caution">
    <text evidence="4">The sequence shown here is derived from an EMBL/GenBank/DDBJ whole genome shotgun (WGS) entry which is preliminary data.</text>
</comment>
<evidence type="ECO:0000259" key="3">
    <source>
        <dbReference type="Pfam" id="PF03221"/>
    </source>
</evidence>
<name>A0A8X6URK3_NEPPI</name>
<comment type="subcellular location">
    <subcellularLocation>
        <location evidence="1">Nucleus</location>
    </subcellularLocation>
</comment>